<accession>U5DGM7</accession>
<protein>
    <submittedName>
        <fullName evidence="1">Uncharacterized protein</fullName>
    </submittedName>
</protein>
<dbReference type="AlphaFoldDB" id="U5DGM7"/>
<organism evidence="1 2">
    <name type="scientific">Amborella trichopoda</name>
    <dbReference type="NCBI Taxonomy" id="13333"/>
    <lineage>
        <taxon>Eukaryota</taxon>
        <taxon>Viridiplantae</taxon>
        <taxon>Streptophyta</taxon>
        <taxon>Embryophyta</taxon>
        <taxon>Tracheophyta</taxon>
        <taxon>Spermatophyta</taxon>
        <taxon>Magnoliopsida</taxon>
        <taxon>Amborellales</taxon>
        <taxon>Amborellaceae</taxon>
        <taxon>Amborella</taxon>
    </lineage>
</organism>
<evidence type="ECO:0000313" key="2">
    <source>
        <dbReference type="Proteomes" id="UP000017836"/>
    </source>
</evidence>
<evidence type="ECO:0000313" key="1">
    <source>
        <dbReference type="EMBL" id="ERN20637.1"/>
    </source>
</evidence>
<keyword evidence="2" id="KW-1185">Reference proteome</keyword>
<reference evidence="2" key="1">
    <citation type="journal article" date="2013" name="Science">
        <title>The Amborella genome and the evolution of flowering plants.</title>
        <authorList>
            <consortium name="Amborella Genome Project"/>
        </authorList>
    </citation>
    <scope>NUCLEOTIDE SEQUENCE [LARGE SCALE GENOMIC DNA]</scope>
</reference>
<dbReference type="Gramene" id="ERN20637">
    <property type="protein sequence ID" value="ERN20637"/>
    <property type="gene ID" value="AMTR_s00070p00145920"/>
</dbReference>
<sequence>MKNLSIFAIQDFVLLSPYHPRLPIQEIWLCYSYLGDIQVSMANLPKLSLLTLPLGGSMALVDECSNVQPCAICTSIGFIFCGTIVALDVLFQLDTVKYDDISHNQHIQ</sequence>
<name>U5DGM7_AMBTC</name>
<dbReference type="Proteomes" id="UP000017836">
    <property type="component" value="Unassembled WGS sequence"/>
</dbReference>
<dbReference type="EMBL" id="KI392058">
    <property type="protein sequence ID" value="ERN20637.1"/>
    <property type="molecule type" value="Genomic_DNA"/>
</dbReference>
<gene>
    <name evidence="1" type="ORF">AMTR_s00070p00145920</name>
</gene>
<dbReference type="HOGENOM" id="CLU_2203679_0_0_1"/>
<feature type="non-terminal residue" evidence="1">
    <location>
        <position position="108"/>
    </location>
</feature>
<proteinExistence type="predicted"/>